<gene>
    <name evidence="2" type="ORF">ABE41_002900</name>
</gene>
<reference evidence="2 3" key="1">
    <citation type="submission" date="2016-08" db="EMBL/GenBank/DDBJ databases">
        <title>Complete genome sequence of Fictibacillus arsenicus G25-54, a strain with toxicity to nematodes and a potential arsenic-resistance activity.</title>
        <authorList>
            <person name="Zheng Z."/>
        </authorList>
    </citation>
    <scope>NUCLEOTIDE SEQUENCE [LARGE SCALE GENOMIC DNA]</scope>
    <source>
        <strain evidence="2 3">G25-54</strain>
    </source>
</reference>
<feature type="transmembrane region" description="Helical" evidence="1">
    <location>
        <begin position="12"/>
        <end position="34"/>
    </location>
</feature>
<dbReference type="AlphaFoldDB" id="A0A1B1Z0I0"/>
<evidence type="ECO:0000313" key="3">
    <source>
        <dbReference type="Proteomes" id="UP000077412"/>
    </source>
</evidence>
<dbReference type="STRING" id="255247.ABE41_002900"/>
<feature type="transmembrane region" description="Helical" evidence="1">
    <location>
        <begin position="73"/>
        <end position="90"/>
    </location>
</feature>
<organism evidence="2 3">
    <name type="scientific">Fictibacillus arsenicus</name>
    <dbReference type="NCBI Taxonomy" id="255247"/>
    <lineage>
        <taxon>Bacteria</taxon>
        <taxon>Bacillati</taxon>
        <taxon>Bacillota</taxon>
        <taxon>Bacilli</taxon>
        <taxon>Bacillales</taxon>
        <taxon>Fictibacillaceae</taxon>
        <taxon>Fictibacillus</taxon>
    </lineage>
</organism>
<protein>
    <submittedName>
        <fullName evidence="2">Uncharacterized protein</fullName>
    </submittedName>
</protein>
<evidence type="ECO:0000313" key="2">
    <source>
        <dbReference type="EMBL" id="ANX10961.1"/>
    </source>
</evidence>
<name>A0A1B1Z0I0_9BACL</name>
<evidence type="ECO:0000256" key="1">
    <source>
        <dbReference type="SAM" id="Phobius"/>
    </source>
</evidence>
<keyword evidence="1" id="KW-0812">Transmembrane</keyword>
<dbReference type="Proteomes" id="UP000077412">
    <property type="component" value="Chromosome"/>
</dbReference>
<dbReference type="RefSeq" id="WP_066286357.1">
    <property type="nucleotide sequence ID" value="NZ_CP016761.1"/>
</dbReference>
<keyword evidence="1" id="KW-1133">Transmembrane helix</keyword>
<keyword evidence="3" id="KW-1185">Reference proteome</keyword>
<proteinExistence type="predicted"/>
<accession>A0A1B1Z0I0</accession>
<keyword evidence="1" id="KW-0472">Membrane</keyword>
<feature type="transmembrane region" description="Helical" evidence="1">
    <location>
        <begin position="40"/>
        <end position="61"/>
    </location>
</feature>
<dbReference type="KEGG" id="far:ABE41_002900"/>
<dbReference type="EMBL" id="CP016761">
    <property type="protein sequence ID" value="ANX10961.1"/>
    <property type="molecule type" value="Genomic_DNA"/>
</dbReference>
<sequence length="94" mass="10879">MKEYSSINMKPIFIIIAIFIFIGFLLENNSFQAFLDDNSFLRYIFGFGAFFASILISYFFIKGKTGQKFSWKLLLIAILFSAIFIAFALLKKFS</sequence>